<evidence type="ECO:0000313" key="12">
    <source>
        <dbReference type="Proteomes" id="UP001303046"/>
    </source>
</evidence>
<comment type="caution">
    <text evidence="11">The sequence shown here is derived from an EMBL/GenBank/DDBJ whole genome shotgun (WGS) entry which is preliminary data.</text>
</comment>
<keyword evidence="7" id="KW-0012">Acyltransferase</keyword>
<evidence type="ECO:0000259" key="9">
    <source>
        <dbReference type="Pfam" id="PF10394"/>
    </source>
</evidence>
<evidence type="ECO:0000256" key="5">
    <source>
        <dbReference type="ARBA" id="ARBA00022679"/>
    </source>
</evidence>
<dbReference type="InterPro" id="IPR019467">
    <property type="entry name" value="Hat1_N"/>
</dbReference>
<keyword evidence="5" id="KW-0808">Transferase</keyword>
<evidence type="ECO:0000256" key="2">
    <source>
        <dbReference type="ARBA" id="ARBA00010543"/>
    </source>
</evidence>
<dbReference type="SUPFAM" id="SSF55729">
    <property type="entry name" value="Acyl-CoA N-acyltransferases (Nat)"/>
    <property type="match status" value="1"/>
</dbReference>
<dbReference type="InterPro" id="IPR017380">
    <property type="entry name" value="Hist_AcTrfase_B-typ_cat-su"/>
</dbReference>
<feature type="domain" description="Histone acetyl transferase HAT1 N-terminal" evidence="9">
    <location>
        <begin position="105"/>
        <end position="263"/>
    </location>
</feature>
<evidence type="ECO:0000256" key="1">
    <source>
        <dbReference type="ARBA" id="ARBA00004123"/>
    </source>
</evidence>
<proteinExistence type="inferred from homology"/>
<protein>
    <recommendedName>
        <fullName evidence="4">Histone acetyltransferase type B catalytic subunit</fullName>
        <ecNumber evidence="3">2.3.1.48</ecNumber>
    </recommendedName>
</protein>
<gene>
    <name evidence="11" type="primary">Necator_chrIII.g9058</name>
    <name evidence="11" type="ORF">RB195_008293</name>
</gene>
<reference evidence="11 12" key="1">
    <citation type="submission" date="2023-08" db="EMBL/GenBank/DDBJ databases">
        <title>A Necator americanus chromosomal reference genome.</title>
        <authorList>
            <person name="Ilik V."/>
            <person name="Petrzelkova K.J."/>
            <person name="Pardy F."/>
            <person name="Fuh T."/>
            <person name="Niatou-Singa F.S."/>
            <person name="Gouil Q."/>
            <person name="Baker L."/>
            <person name="Ritchie M.E."/>
            <person name="Jex A.R."/>
            <person name="Gazzola D."/>
            <person name="Li H."/>
            <person name="Toshio Fujiwara R."/>
            <person name="Zhan B."/>
            <person name="Aroian R.V."/>
            <person name="Pafco B."/>
            <person name="Schwarz E.M."/>
        </authorList>
    </citation>
    <scope>NUCLEOTIDE SEQUENCE [LARGE SCALE GENOMIC DNA]</scope>
    <source>
        <strain evidence="11 12">Aroian</strain>
        <tissue evidence="11">Whole animal</tissue>
    </source>
</reference>
<evidence type="ECO:0000256" key="4">
    <source>
        <dbReference type="ARBA" id="ARBA00021268"/>
    </source>
</evidence>
<dbReference type="InterPro" id="IPR016181">
    <property type="entry name" value="Acyl_CoA_acyltransferase"/>
</dbReference>
<evidence type="ECO:0000256" key="6">
    <source>
        <dbReference type="ARBA" id="ARBA00023242"/>
    </source>
</evidence>
<dbReference type="EC" id="2.3.1.48" evidence="3"/>
<dbReference type="Pfam" id="PF10394">
    <property type="entry name" value="Hat1_N"/>
    <property type="match status" value="1"/>
</dbReference>
<dbReference type="InterPro" id="IPR037113">
    <property type="entry name" value="Hat1_N_sf"/>
</dbReference>
<dbReference type="PANTHER" id="PTHR12046">
    <property type="entry name" value="HISTONE ACETYLTRANSFERASE TYPE B CATALYTIC SUBUNIT"/>
    <property type="match status" value="1"/>
</dbReference>
<keyword evidence="6" id="KW-0539">Nucleus</keyword>
<dbReference type="InterPro" id="IPR013523">
    <property type="entry name" value="Hist_AcTrfase_HAT1_C"/>
</dbReference>
<comment type="similarity">
    <text evidence="2">Belongs to the HAT1 family.</text>
</comment>
<dbReference type="EMBL" id="JAVFWL010000003">
    <property type="protein sequence ID" value="KAK6739708.1"/>
    <property type="molecule type" value="Genomic_DNA"/>
</dbReference>
<sequence length="502" mass="58476">MQTEFLAMDAVVEHITMSTTTSRKRPDGQQIRPHPPTASQFEVWVAKRTRRVQEQRQTAPRSRTDPLQYRLCAKFLRFKRLVDGYVRICHFRRVMMCVLGCSRFVSDALNSVWIRFVSDFDSLNDAEGFHPEFAHQHFGDNETIYGYDDLAVNLYYSATTMFLYPELSFSTVVSSVEKDMKEDNIIAKLKDQLPSDQMSMMVDSKEQFQVLLAKQKNFKPYGELITKFSARDKCFELYKITESSPEFDSFLARVQSLALWYIDASQYTDNSDPLWMHYFLFESKANEAGDGSRVYALAGYASLYRFYAYPERIRPRIAQILLLPQFRKSGIGAKLLNAVYKDLCSIKAVLDITAEDPADNFVLLRDYVDCVNCSKLPEFAPEKLKDGFTAEMRDAAQQKLKINKRQSRRVYEILRLKCTNMKNPAEAKAFRLDVKRRLELPMRRNERDWKKIQRALDDDEYAQVAASCVNTEQKMQQLQQLYEAEVDAYKMTIQRMTVHPDI</sequence>
<name>A0ABR1CMY8_NECAM</name>
<evidence type="ECO:0000256" key="7">
    <source>
        <dbReference type="ARBA" id="ARBA00023315"/>
    </source>
</evidence>
<dbReference type="CDD" id="cd04301">
    <property type="entry name" value="NAT_SF"/>
    <property type="match status" value="1"/>
</dbReference>
<dbReference type="Gene3D" id="1.10.10.390">
    <property type="match status" value="1"/>
</dbReference>
<dbReference type="Gene3D" id="3.40.630.30">
    <property type="match status" value="1"/>
</dbReference>
<evidence type="ECO:0000259" key="10">
    <source>
        <dbReference type="Pfam" id="PF21183"/>
    </source>
</evidence>
<evidence type="ECO:0000256" key="3">
    <source>
        <dbReference type="ARBA" id="ARBA00013184"/>
    </source>
</evidence>
<dbReference type="Gene3D" id="3.90.360.10">
    <property type="entry name" value="Histone acetyl transferase 1 (HAT1), N-terminal domain"/>
    <property type="match status" value="1"/>
</dbReference>
<keyword evidence="12" id="KW-1185">Reference proteome</keyword>
<dbReference type="InterPro" id="IPR048776">
    <property type="entry name" value="HAT1_C"/>
</dbReference>
<comment type="subcellular location">
    <subcellularLocation>
        <location evidence="1">Nucleus</location>
    </subcellularLocation>
</comment>
<accession>A0ABR1CMY8</accession>
<dbReference type="Proteomes" id="UP001303046">
    <property type="component" value="Unassembled WGS sequence"/>
</dbReference>
<dbReference type="Pfam" id="PF21183">
    <property type="entry name" value="HAT1_C"/>
    <property type="match status" value="1"/>
</dbReference>
<evidence type="ECO:0000313" key="11">
    <source>
        <dbReference type="EMBL" id="KAK6739708.1"/>
    </source>
</evidence>
<comment type="catalytic activity">
    <reaction evidence="8">
        <text>L-lysyl-[protein] + acetyl-CoA = N(6)-acetyl-L-lysyl-[protein] + CoA + H(+)</text>
        <dbReference type="Rhea" id="RHEA:45948"/>
        <dbReference type="Rhea" id="RHEA-COMP:9752"/>
        <dbReference type="Rhea" id="RHEA-COMP:10731"/>
        <dbReference type="ChEBI" id="CHEBI:15378"/>
        <dbReference type="ChEBI" id="CHEBI:29969"/>
        <dbReference type="ChEBI" id="CHEBI:57287"/>
        <dbReference type="ChEBI" id="CHEBI:57288"/>
        <dbReference type="ChEBI" id="CHEBI:61930"/>
        <dbReference type="EC" id="2.3.1.48"/>
    </reaction>
</comment>
<organism evidence="11 12">
    <name type="scientific">Necator americanus</name>
    <name type="common">Human hookworm</name>
    <dbReference type="NCBI Taxonomy" id="51031"/>
    <lineage>
        <taxon>Eukaryota</taxon>
        <taxon>Metazoa</taxon>
        <taxon>Ecdysozoa</taxon>
        <taxon>Nematoda</taxon>
        <taxon>Chromadorea</taxon>
        <taxon>Rhabditida</taxon>
        <taxon>Rhabditina</taxon>
        <taxon>Rhabditomorpha</taxon>
        <taxon>Strongyloidea</taxon>
        <taxon>Ancylostomatidae</taxon>
        <taxon>Bunostominae</taxon>
        <taxon>Necator</taxon>
    </lineage>
</organism>
<evidence type="ECO:0000256" key="8">
    <source>
        <dbReference type="ARBA" id="ARBA00048017"/>
    </source>
</evidence>
<feature type="domain" description="Histone acetyltransferase type B catalytic subunit C-terminal" evidence="10">
    <location>
        <begin position="365"/>
        <end position="416"/>
    </location>
</feature>